<dbReference type="OrthoDB" id="1652943at2"/>
<protein>
    <submittedName>
        <fullName evidence="2">Uncharacterized protein</fullName>
    </submittedName>
</protein>
<keyword evidence="1" id="KW-0175">Coiled coil</keyword>
<evidence type="ECO:0000256" key="1">
    <source>
        <dbReference type="SAM" id="Coils"/>
    </source>
</evidence>
<sequence length="147" mass="17701">MYKIIRKRFTKAEVECLRSNRHVEYVSPCNVRFTEAFKQHFLQQQRLGITAAEIFLSCGIHPDILGQRRVESFRDAVKRHARKHGEFCDHRKVKRRPVTDEEEDTKARIKQLEHELAYTRQELEFLKKVQMADTEARREWEAKHRPK</sequence>
<reference evidence="2 3" key="1">
    <citation type="submission" date="2016-10" db="EMBL/GenBank/DDBJ databases">
        <authorList>
            <person name="de Groot N.N."/>
        </authorList>
    </citation>
    <scope>NUCLEOTIDE SEQUENCE [LARGE SCALE GENOMIC DNA]</scope>
    <source>
        <strain evidence="2 3">DSM 9236</strain>
    </source>
</reference>
<gene>
    <name evidence="2" type="ORF">SAMN05216245_11256</name>
</gene>
<accession>A0A1I2CFY5</accession>
<keyword evidence="3" id="KW-1185">Reference proteome</keyword>
<dbReference type="RefSeq" id="WP_093913869.1">
    <property type="nucleotide sequence ID" value="NZ_FONL01000012.1"/>
</dbReference>
<evidence type="ECO:0000313" key="2">
    <source>
        <dbReference type="EMBL" id="SFE66733.1"/>
    </source>
</evidence>
<dbReference type="Pfam" id="PF20310">
    <property type="entry name" value="HTH_Tnp_2"/>
    <property type="match status" value="1"/>
</dbReference>
<name>A0A1I2CFY5_9FIRM</name>
<dbReference type="InterPro" id="IPR046929">
    <property type="entry name" value="HTH_Tnp"/>
</dbReference>
<dbReference type="Proteomes" id="UP000198896">
    <property type="component" value="Unassembled WGS sequence"/>
</dbReference>
<feature type="coiled-coil region" evidence="1">
    <location>
        <begin position="102"/>
        <end position="129"/>
    </location>
</feature>
<dbReference type="EMBL" id="FONL01000012">
    <property type="protein sequence ID" value="SFE66733.1"/>
    <property type="molecule type" value="Genomic_DNA"/>
</dbReference>
<evidence type="ECO:0000313" key="3">
    <source>
        <dbReference type="Proteomes" id="UP000198896"/>
    </source>
</evidence>
<proteinExistence type="predicted"/>
<dbReference type="AlphaFoldDB" id="A0A1I2CFY5"/>
<organism evidence="2 3">
    <name type="scientific">Succiniclasticum ruminis DSM 9236</name>
    <dbReference type="NCBI Taxonomy" id="1123323"/>
    <lineage>
        <taxon>Bacteria</taxon>
        <taxon>Bacillati</taxon>
        <taxon>Bacillota</taxon>
        <taxon>Negativicutes</taxon>
        <taxon>Acidaminococcales</taxon>
        <taxon>Acidaminococcaceae</taxon>
        <taxon>Succiniclasticum</taxon>
    </lineage>
</organism>